<reference evidence="1" key="1">
    <citation type="submission" date="2021-06" db="EMBL/GenBank/DDBJ databases">
        <authorList>
            <person name="Kallberg Y."/>
            <person name="Tangrot J."/>
            <person name="Rosling A."/>
        </authorList>
    </citation>
    <scope>NUCLEOTIDE SEQUENCE</scope>
    <source>
        <strain evidence="1">FL966</strain>
    </source>
</reference>
<proteinExistence type="predicted"/>
<organism evidence="1 2">
    <name type="scientific">Cetraspora pellucida</name>
    <dbReference type="NCBI Taxonomy" id="1433469"/>
    <lineage>
        <taxon>Eukaryota</taxon>
        <taxon>Fungi</taxon>
        <taxon>Fungi incertae sedis</taxon>
        <taxon>Mucoromycota</taxon>
        <taxon>Glomeromycotina</taxon>
        <taxon>Glomeromycetes</taxon>
        <taxon>Diversisporales</taxon>
        <taxon>Gigasporaceae</taxon>
        <taxon>Cetraspora</taxon>
    </lineage>
</organism>
<accession>A0A9N9I1Y9</accession>
<evidence type="ECO:0000313" key="1">
    <source>
        <dbReference type="EMBL" id="CAG8716533.1"/>
    </source>
</evidence>
<sequence>MILLLSINTIFNIEEKDIDIRDGKAIEDDNIIEEGTERTKRSKTYNLHIKKYVEWIEGLKKLKLSYIKYDY</sequence>
<protein>
    <submittedName>
        <fullName evidence="1">10220_t:CDS:1</fullName>
    </submittedName>
</protein>
<name>A0A9N9I1Y9_9GLOM</name>
<dbReference type="EMBL" id="CAJVQA010012426">
    <property type="protein sequence ID" value="CAG8716533.1"/>
    <property type="molecule type" value="Genomic_DNA"/>
</dbReference>
<dbReference type="AlphaFoldDB" id="A0A9N9I1Y9"/>
<gene>
    <name evidence="1" type="ORF">CPELLU_LOCUS12635</name>
</gene>
<comment type="caution">
    <text evidence="1">The sequence shown here is derived from an EMBL/GenBank/DDBJ whole genome shotgun (WGS) entry which is preliminary data.</text>
</comment>
<evidence type="ECO:0000313" key="2">
    <source>
        <dbReference type="Proteomes" id="UP000789759"/>
    </source>
</evidence>
<dbReference type="Proteomes" id="UP000789759">
    <property type="component" value="Unassembled WGS sequence"/>
</dbReference>
<keyword evidence="2" id="KW-1185">Reference proteome</keyword>